<evidence type="ECO:0000259" key="6">
    <source>
        <dbReference type="Pfam" id="PF13249"/>
    </source>
</evidence>
<feature type="domain" description="Squalene cyclase C-terminal" evidence="5">
    <location>
        <begin position="414"/>
        <end position="485"/>
    </location>
</feature>
<evidence type="ECO:0000256" key="1">
    <source>
        <dbReference type="ARBA" id="ARBA00009755"/>
    </source>
</evidence>
<dbReference type="EMBL" id="LWDX02074943">
    <property type="protein sequence ID" value="OEL13046.1"/>
    <property type="molecule type" value="Genomic_DNA"/>
</dbReference>
<dbReference type="Pfam" id="PF13249">
    <property type="entry name" value="SQHop_cyclase_N"/>
    <property type="match status" value="1"/>
</dbReference>
<dbReference type="GO" id="GO:0031559">
    <property type="term" value="F:oxidosqualene cyclase activity"/>
    <property type="evidence" value="ECO:0007669"/>
    <property type="project" value="UniProtKB-ARBA"/>
</dbReference>
<proteinExistence type="inferred from homology"/>
<keyword evidence="2" id="KW-0677">Repeat</keyword>
<dbReference type="NCBIfam" id="TIGR01787">
    <property type="entry name" value="squalene_cyclas"/>
    <property type="match status" value="1"/>
</dbReference>
<protein>
    <recommendedName>
        <fullName evidence="4">Terpene cyclase/mutase family member</fullName>
        <ecNumber evidence="4">5.4.99.-</ecNumber>
    </recommendedName>
</protein>
<evidence type="ECO:0000313" key="7">
    <source>
        <dbReference type="EMBL" id="OEL13046.1"/>
    </source>
</evidence>
<evidence type="ECO:0000256" key="4">
    <source>
        <dbReference type="RuleBase" id="RU362003"/>
    </source>
</evidence>
<accession>A0A1E5UJI4</accession>
<dbReference type="SUPFAM" id="SSF48239">
    <property type="entry name" value="Terpenoid cyclases/Protein prenyltransferases"/>
    <property type="match status" value="2"/>
</dbReference>
<dbReference type="OrthoDB" id="21502at2759"/>
<evidence type="ECO:0000256" key="3">
    <source>
        <dbReference type="ARBA" id="ARBA00023235"/>
    </source>
</evidence>
<dbReference type="InterPro" id="IPR018333">
    <property type="entry name" value="Squalene_cyclase"/>
</dbReference>
<dbReference type="STRING" id="888268.A0A1E5UJI4"/>
<name>A0A1E5UJI4_9POAL</name>
<comment type="similarity">
    <text evidence="1 4">Belongs to the terpene cyclase/mutase family.</text>
</comment>
<dbReference type="PANTHER" id="PTHR11764:SF17">
    <property type="entry name" value="TERPENE CYCLASE_MUTASE FAMILY MEMBER"/>
    <property type="match status" value="1"/>
</dbReference>
<evidence type="ECO:0000259" key="5">
    <source>
        <dbReference type="Pfam" id="PF13243"/>
    </source>
</evidence>
<dbReference type="Proteomes" id="UP000095767">
    <property type="component" value="Unassembled WGS sequence"/>
</dbReference>
<dbReference type="GO" id="GO:0016104">
    <property type="term" value="P:triterpenoid biosynthetic process"/>
    <property type="evidence" value="ECO:0007669"/>
    <property type="project" value="InterPro"/>
</dbReference>
<dbReference type="PANTHER" id="PTHR11764">
    <property type="entry name" value="TERPENE CYCLASE/MUTASE FAMILY MEMBER"/>
    <property type="match status" value="1"/>
</dbReference>
<dbReference type="GO" id="GO:0005811">
    <property type="term" value="C:lipid droplet"/>
    <property type="evidence" value="ECO:0007669"/>
    <property type="project" value="InterPro"/>
</dbReference>
<dbReference type="InterPro" id="IPR032697">
    <property type="entry name" value="SQ_cyclase_N"/>
</dbReference>
<dbReference type="AlphaFoldDB" id="A0A1E5UJI4"/>
<comment type="caution">
    <text evidence="7">The sequence shown here is derived from an EMBL/GenBank/DDBJ whole genome shotgun (WGS) entry which is preliminary data.</text>
</comment>
<dbReference type="SFLD" id="SFLDG01016">
    <property type="entry name" value="Prenyltransferase_Like_2"/>
    <property type="match status" value="1"/>
</dbReference>
<sequence>MWKLKIAEGGPWIKSGNSNIGRETWEFDQNFGSTEEKEAVDSAQEEFQKNRFLMRHSSDILARMQLAKENNFSFDLQRTNDETPVDINPNTVSEILRKALGYFSAIQAHDGHWPGDFPGPLFTTATMIIVLYVTESLSITLSSEHRKEICRYLYNRQNIDGGWGLHAEGESSMLSTALNYTALRLLGESVDTGPDMSMPKARKWIHDHGGATMIPILGKVWLSVLGVFEWSGVNPIPPELFLLPSLVPIQPGRLWSHFRMAFIPMSYLYGKKFVGPKTRLVMSLREELHIHPYRKIDWKQARKLCAKEDVYNPHTWLQECLSDCLYSFGEPFLTQWPISYMRKKALQQIAEFLKYEDENSQYICIGAAQKALSMLCCWIENPNSDAFKRHLARVADFLWVGEDGMKVRVCAGQLWDVAFAVQAILACDIAEEYKNTLKKAHDFIKASQITDNPSGDFSRKYRHISKGGWAFQVADQGWQVSDCTAEALKWVTRFNPELIQNPNGGYGTWELARTYPWMEVCSRFHFTCMSSVPHQSSKRLHCFVRSTLGIGRMKLINVLGELQNSSRSYRMMMAHGQFGSWGICFTYGTWFAIEGLSAVGQSYGNSTCIRKACKFLLSKQLCNGGWGESHLSSRTKVIIHRRLYLFSFVLSCIAATQFKRLSACSNYKQAYTNLDGEKSHIVNTAWAMLALMKAGQVITYLTVQ</sequence>
<dbReference type="InterPro" id="IPR008930">
    <property type="entry name" value="Terpenoid_cyclase/PrenylTrfase"/>
</dbReference>
<dbReference type="Pfam" id="PF13243">
    <property type="entry name" value="SQHop_cyclase_C"/>
    <property type="match status" value="2"/>
</dbReference>
<dbReference type="InterPro" id="IPR032696">
    <property type="entry name" value="SQ_cyclase_C"/>
</dbReference>
<feature type="domain" description="Squalene cyclase C-terminal" evidence="5">
    <location>
        <begin position="576"/>
        <end position="632"/>
    </location>
</feature>
<keyword evidence="8" id="KW-1185">Reference proteome</keyword>
<organism evidence="7 8">
    <name type="scientific">Dichanthelium oligosanthes</name>
    <dbReference type="NCBI Taxonomy" id="888268"/>
    <lineage>
        <taxon>Eukaryota</taxon>
        <taxon>Viridiplantae</taxon>
        <taxon>Streptophyta</taxon>
        <taxon>Embryophyta</taxon>
        <taxon>Tracheophyta</taxon>
        <taxon>Spermatophyta</taxon>
        <taxon>Magnoliopsida</taxon>
        <taxon>Liliopsida</taxon>
        <taxon>Poales</taxon>
        <taxon>Poaceae</taxon>
        <taxon>PACMAD clade</taxon>
        <taxon>Panicoideae</taxon>
        <taxon>Panicodae</taxon>
        <taxon>Paniceae</taxon>
        <taxon>Dichantheliinae</taxon>
        <taxon>Dichanthelium</taxon>
    </lineage>
</organism>
<dbReference type="FunFam" id="1.50.10.20:FF:000002">
    <property type="entry name" value="Terpene cyclase/mutase family member"/>
    <property type="match status" value="1"/>
</dbReference>
<evidence type="ECO:0000313" key="8">
    <source>
        <dbReference type="Proteomes" id="UP000095767"/>
    </source>
</evidence>
<dbReference type="CDD" id="cd02892">
    <property type="entry name" value="SQCY_1"/>
    <property type="match status" value="1"/>
</dbReference>
<dbReference type="Gene3D" id="1.50.10.20">
    <property type="match status" value="2"/>
</dbReference>
<gene>
    <name evidence="7" type="ORF">BAE44_0025938</name>
</gene>
<dbReference type="EC" id="5.4.99.-" evidence="4"/>
<evidence type="ECO:0000256" key="2">
    <source>
        <dbReference type="ARBA" id="ARBA00022737"/>
    </source>
</evidence>
<reference evidence="7 8" key="1">
    <citation type="submission" date="2016-09" db="EMBL/GenBank/DDBJ databases">
        <title>The draft genome of Dichanthelium oligosanthes: A C3 panicoid grass species.</title>
        <authorList>
            <person name="Studer A.J."/>
            <person name="Schnable J.C."/>
            <person name="Brutnell T.P."/>
        </authorList>
    </citation>
    <scope>NUCLEOTIDE SEQUENCE [LARGE SCALE GENOMIC DNA]</scope>
    <source>
        <strain evidence="8">cv. Kellogg 1175</strain>
        <tissue evidence="7">Leaf</tissue>
    </source>
</reference>
<keyword evidence="3 4" id="KW-0413">Isomerase</keyword>
<feature type="domain" description="Squalene cyclase N-terminal" evidence="6">
    <location>
        <begin position="98"/>
        <end position="400"/>
    </location>
</feature>